<dbReference type="CDD" id="cd00446">
    <property type="entry name" value="GrpE"/>
    <property type="match status" value="1"/>
</dbReference>
<comment type="similarity">
    <text evidence="1 3 5">Belongs to the GrpE family.</text>
</comment>
<dbReference type="PRINTS" id="PR00773">
    <property type="entry name" value="GRPEPROTEIN"/>
</dbReference>
<dbReference type="RefSeq" id="WP_201367330.1">
    <property type="nucleotide sequence ID" value="NZ_BNJJ01000044.1"/>
</dbReference>
<evidence type="ECO:0000256" key="1">
    <source>
        <dbReference type="ARBA" id="ARBA00009054"/>
    </source>
</evidence>
<dbReference type="InterPro" id="IPR013805">
    <property type="entry name" value="GrpE_CC"/>
</dbReference>
<feature type="compositionally biased region" description="Basic and acidic residues" evidence="6">
    <location>
        <begin position="1"/>
        <end position="42"/>
    </location>
</feature>
<name>A0ABQ3VW23_9CHLR</name>
<sequence>MSRNDAKKSKGKDIKPDTTVPKEETVRQEEEVGQEEGVRQEEPASETSLLEQQLAEEQKKSAEYLDRLKRSHADLINYKRRSRQEQMDARARAEGALLERVLPVLDDLGRAMASMPPELADNPWVEGVALTARQLMNTLEQLGVTPVGEPGETFDPYKHDAILRMPSPKHAEGTIIQVIRPGYMLRDRVLRPAQVVVASSPAHEENA</sequence>
<dbReference type="Proteomes" id="UP000635565">
    <property type="component" value="Unassembled WGS sequence"/>
</dbReference>
<accession>A0ABQ3VW23</accession>
<comment type="subcellular location">
    <subcellularLocation>
        <location evidence="3">Cytoplasm</location>
    </subcellularLocation>
</comment>
<evidence type="ECO:0000256" key="4">
    <source>
        <dbReference type="RuleBase" id="RU000639"/>
    </source>
</evidence>
<keyword evidence="8" id="KW-1185">Reference proteome</keyword>
<dbReference type="SUPFAM" id="SSF51064">
    <property type="entry name" value="Head domain of nucleotide exchange factor GrpE"/>
    <property type="match status" value="1"/>
</dbReference>
<proteinExistence type="inferred from homology"/>
<dbReference type="InterPro" id="IPR000740">
    <property type="entry name" value="GrpE"/>
</dbReference>
<reference evidence="7 8" key="1">
    <citation type="journal article" date="2021" name="Int. J. Syst. Evol. Microbiol.">
        <title>Reticulibacter mediterranei gen. nov., sp. nov., within the new family Reticulibacteraceae fam. nov., and Ktedonospora formicarum gen. nov., sp. nov., Ktedonobacter robiniae sp. nov., Dictyobacter formicarum sp. nov. and Dictyobacter arantiisoli sp. nov., belonging to the class Ktedonobacteria.</title>
        <authorList>
            <person name="Yabe S."/>
            <person name="Zheng Y."/>
            <person name="Wang C.M."/>
            <person name="Sakai Y."/>
            <person name="Abe K."/>
            <person name="Yokota A."/>
            <person name="Donadio S."/>
            <person name="Cavaletti L."/>
            <person name="Monciardini P."/>
        </authorList>
    </citation>
    <scope>NUCLEOTIDE SEQUENCE [LARGE SCALE GENOMIC DNA]</scope>
    <source>
        <strain evidence="7 8">SOSP1-9</strain>
    </source>
</reference>
<evidence type="ECO:0000256" key="3">
    <source>
        <dbReference type="HAMAP-Rule" id="MF_01151"/>
    </source>
</evidence>
<comment type="subunit">
    <text evidence="3">Homodimer.</text>
</comment>
<keyword evidence="3" id="KW-0963">Cytoplasm</keyword>
<gene>
    <name evidence="3 7" type="primary">grpE</name>
    <name evidence="7" type="ORF">KSZ_77740</name>
</gene>
<dbReference type="PROSITE" id="PS01071">
    <property type="entry name" value="GRPE"/>
    <property type="match status" value="1"/>
</dbReference>
<evidence type="ECO:0000256" key="2">
    <source>
        <dbReference type="ARBA" id="ARBA00023186"/>
    </source>
</evidence>
<keyword evidence="2 3" id="KW-0143">Chaperone</keyword>
<protein>
    <recommendedName>
        <fullName evidence="3 4">Protein GrpE</fullName>
    </recommendedName>
    <alternativeName>
        <fullName evidence="3">HSP-70 cofactor</fullName>
    </alternativeName>
</protein>
<dbReference type="EMBL" id="BNJJ01000044">
    <property type="protein sequence ID" value="GHO89768.1"/>
    <property type="molecule type" value="Genomic_DNA"/>
</dbReference>
<dbReference type="PANTHER" id="PTHR21237:SF23">
    <property type="entry name" value="GRPE PROTEIN HOMOLOG, MITOCHONDRIAL"/>
    <property type="match status" value="1"/>
</dbReference>
<organism evidence="7 8">
    <name type="scientific">Dictyobacter formicarum</name>
    <dbReference type="NCBI Taxonomy" id="2778368"/>
    <lineage>
        <taxon>Bacteria</taxon>
        <taxon>Bacillati</taxon>
        <taxon>Chloroflexota</taxon>
        <taxon>Ktedonobacteria</taxon>
        <taxon>Ktedonobacterales</taxon>
        <taxon>Dictyobacteraceae</taxon>
        <taxon>Dictyobacter</taxon>
    </lineage>
</organism>
<evidence type="ECO:0000256" key="5">
    <source>
        <dbReference type="RuleBase" id="RU004478"/>
    </source>
</evidence>
<dbReference type="Gene3D" id="2.30.22.10">
    <property type="entry name" value="Head domain of nucleotide exchange factor GrpE"/>
    <property type="match status" value="1"/>
</dbReference>
<keyword evidence="3 4" id="KW-0346">Stress response</keyword>
<dbReference type="Pfam" id="PF01025">
    <property type="entry name" value="GrpE"/>
    <property type="match status" value="1"/>
</dbReference>
<feature type="region of interest" description="Disordered" evidence="6">
    <location>
        <begin position="1"/>
        <end position="58"/>
    </location>
</feature>
<dbReference type="HAMAP" id="MF_01151">
    <property type="entry name" value="GrpE"/>
    <property type="match status" value="1"/>
</dbReference>
<evidence type="ECO:0000313" key="8">
    <source>
        <dbReference type="Proteomes" id="UP000635565"/>
    </source>
</evidence>
<evidence type="ECO:0000313" key="7">
    <source>
        <dbReference type="EMBL" id="GHO89768.1"/>
    </source>
</evidence>
<evidence type="ECO:0000256" key="6">
    <source>
        <dbReference type="SAM" id="MobiDB-lite"/>
    </source>
</evidence>
<dbReference type="InterPro" id="IPR009012">
    <property type="entry name" value="GrpE_head"/>
</dbReference>
<dbReference type="SUPFAM" id="SSF58014">
    <property type="entry name" value="Coiled-coil domain of nucleotide exchange factor GrpE"/>
    <property type="match status" value="1"/>
</dbReference>
<comment type="caution">
    <text evidence="7">The sequence shown here is derived from an EMBL/GenBank/DDBJ whole genome shotgun (WGS) entry which is preliminary data.</text>
</comment>
<dbReference type="Gene3D" id="3.90.20.20">
    <property type="match status" value="1"/>
</dbReference>
<comment type="function">
    <text evidence="3 4">Participates actively in the response to hyperosmotic and heat shock by preventing the aggregation of stress-denatured proteins, in association with DnaK and GrpE. It is the nucleotide exchange factor for DnaK and may function as a thermosensor. Unfolded proteins bind initially to DnaJ; upon interaction with the DnaJ-bound protein, DnaK hydrolyzes its bound ATP, resulting in the formation of a stable complex. GrpE releases ADP from DnaK; ATP binding to DnaK triggers the release of the substrate protein, thus completing the reaction cycle. Several rounds of ATP-dependent interactions between DnaJ, DnaK and GrpE are required for fully efficient folding.</text>
</comment>
<dbReference type="PANTHER" id="PTHR21237">
    <property type="entry name" value="GRPE PROTEIN"/>
    <property type="match status" value="1"/>
</dbReference>